<name>A0A161LMT1_9ACTN</name>
<dbReference type="GO" id="GO:0016020">
    <property type="term" value="C:membrane"/>
    <property type="evidence" value="ECO:0007669"/>
    <property type="project" value="InterPro"/>
</dbReference>
<accession>A0A161LMT1</accession>
<feature type="transmembrane region" description="Helical" evidence="7">
    <location>
        <begin position="35"/>
        <end position="59"/>
    </location>
</feature>
<dbReference type="PANTHER" id="PTHR32089">
    <property type="entry name" value="METHYL-ACCEPTING CHEMOTAXIS PROTEIN MCPB"/>
    <property type="match status" value="1"/>
</dbReference>
<dbReference type="SMART" id="SM00283">
    <property type="entry name" value="MA"/>
    <property type="match status" value="1"/>
</dbReference>
<dbReference type="Proteomes" id="UP000077701">
    <property type="component" value="Unassembled WGS sequence"/>
</dbReference>
<sequence>MPSTTEQRAVPAESPSSGRRSLRGRLADLSVRKKILTSLLLVAGVSLATSTVALTGMAAMSDRVDHLYSNNVVPLTGLSLVHHSEVKSRLDVLRIAMAPDDAATRDYQESLRESDEQIAQGLERFKEYVPEGGEEPLAVFEDNWARWIEVRDGQVLPLALKHDVHAVDRMMESTGQPLISAAVEGLEELERIEAEAAKADHAATLDAYESSRTLLIVFLVAGSLAAFGLALLVAGSIVRPLARVSAVLSALGRGDLTAKAEVHSRDEVGRMAAALGEAMGGVRASVEAMTRSADELAATADELSDVSGRIAASAEQTSAQASAVSATAERVSQNVQSVAGGTEQMGAGIREIASSAAEAARVATTAAREADEANATIERLGEASNEIGNVIKMITAIAEQTNLLALNATIEAARAGESGKGFAVVAGEVKDLAQQTGQATDDIGTRVQAIQTGTSVAVGAISAVGSVIEQVNDYQASIADAVEEQSATTTEISRNIAEAAGGSTEIALSIADIAAAAQATSDGIGQAQRAATDLSRMSGELRELVARFRLR</sequence>
<dbReference type="InterPro" id="IPR004089">
    <property type="entry name" value="MCPsignal_dom"/>
</dbReference>
<evidence type="ECO:0000256" key="1">
    <source>
        <dbReference type="ARBA" id="ARBA00022692"/>
    </source>
</evidence>
<organism evidence="10 11">
    <name type="scientific">Planomonospora sphaerica</name>
    <dbReference type="NCBI Taxonomy" id="161355"/>
    <lineage>
        <taxon>Bacteria</taxon>
        <taxon>Bacillati</taxon>
        <taxon>Actinomycetota</taxon>
        <taxon>Actinomycetes</taxon>
        <taxon>Streptosporangiales</taxon>
        <taxon>Streptosporangiaceae</taxon>
        <taxon>Planomonospora</taxon>
    </lineage>
</organism>
<dbReference type="STRING" id="161355.PS9374_06193"/>
<evidence type="ECO:0000256" key="2">
    <source>
        <dbReference type="ARBA" id="ARBA00022989"/>
    </source>
</evidence>
<comment type="caution">
    <text evidence="10">The sequence shown here is derived from an EMBL/GenBank/DDBJ whole genome shotgun (WGS) entry which is preliminary data.</text>
</comment>
<reference evidence="10 11" key="1">
    <citation type="journal article" date="2016" name="Genome Announc.">
        <title>Draft Genome Sequence of Planomonospora sphaerica JCM9374, a Rare Actinomycete.</title>
        <authorList>
            <person name="Dohra H."/>
            <person name="Suzuki T."/>
            <person name="Inoue Y."/>
            <person name="Kodani S."/>
        </authorList>
    </citation>
    <scope>NUCLEOTIDE SEQUENCE [LARGE SCALE GENOMIC DNA]</scope>
    <source>
        <strain evidence="10 11">JCM 9374</strain>
    </source>
</reference>
<evidence type="ECO:0000256" key="4">
    <source>
        <dbReference type="ARBA" id="ARBA00029447"/>
    </source>
</evidence>
<dbReference type="InterPro" id="IPR003660">
    <property type="entry name" value="HAMP_dom"/>
</dbReference>
<protein>
    <submittedName>
        <fullName evidence="10">Methyl-accepting chemotaxis protein</fullName>
    </submittedName>
</protein>
<dbReference type="SUPFAM" id="SSF58104">
    <property type="entry name" value="Methyl-accepting chemotaxis protein (MCP) signaling domain"/>
    <property type="match status" value="1"/>
</dbReference>
<dbReference type="RefSeq" id="WP_068902783.1">
    <property type="nucleotide sequence ID" value="NZ_BDCX01000017.1"/>
</dbReference>
<keyword evidence="7" id="KW-0472">Membrane</keyword>
<feature type="domain" description="HAMP" evidence="9">
    <location>
        <begin position="235"/>
        <end position="287"/>
    </location>
</feature>
<dbReference type="Pfam" id="PF12729">
    <property type="entry name" value="4HB_MCP_1"/>
    <property type="match status" value="1"/>
</dbReference>
<dbReference type="GO" id="GO:0007165">
    <property type="term" value="P:signal transduction"/>
    <property type="evidence" value="ECO:0007669"/>
    <property type="project" value="UniProtKB-KW"/>
</dbReference>
<evidence type="ECO:0000256" key="3">
    <source>
        <dbReference type="ARBA" id="ARBA00023224"/>
    </source>
</evidence>
<feature type="region of interest" description="Disordered" evidence="6">
    <location>
        <begin position="1"/>
        <end position="21"/>
    </location>
</feature>
<gene>
    <name evidence="10" type="ORF">PS9374_06193</name>
</gene>
<dbReference type="SMART" id="SM00304">
    <property type="entry name" value="HAMP"/>
    <property type="match status" value="1"/>
</dbReference>
<dbReference type="CDD" id="cd06225">
    <property type="entry name" value="HAMP"/>
    <property type="match status" value="1"/>
</dbReference>
<evidence type="ECO:0000313" key="11">
    <source>
        <dbReference type="Proteomes" id="UP000077701"/>
    </source>
</evidence>
<proteinExistence type="inferred from homology"/>
<dbReference type="Pfam" id="PF00015">
    <property type="entry name" value="MCPsignal"/>
    <property type="match status" value="1"/>
</dbReference>
<dbReference type="PROSITE" id="PS50111">
    <property type="entry name" value="CHEMOTAXIS_TRANSDUC_2"/>
    <property type="match status" value="1"/>
</dbReference>
<keyword evidence="1 7" id="KW-0812">Transmembrane</keyword>
<evidence type="ECO:0000256" key="5">
    <source>
        <dbReference type="PROSITE-ProRule" id="PRU00284"/>
    </source>
</evidence>
<keyword evidence="11" id="KW-1185">Reference proteome</keyword>
<dbReference type="PANTHER" id="PTHR32089:SF112">
    <property type="entry name" value="LYSOZYME-LIKE PROTEIN-RELATED"/>
    <property type="match status" value="1"/>
</dbReference>
<reference evidence="11" key="2">
    <citation type="submission" date="2016-04" db="EMBL/GenBank/DDBJ databases">
        <title>Planomonospora sphaerica JCM9374 whole genome shotgun sequence.</title>
        <authorList>
            <person name="Suzuki T."/>
            <person name="Dohra H."/>
            <person name="Kodani S."/>
        </authorList>
    </citation>
    <scope>NUCLEOTIDE SEQUENCE [LARGE SCALE GENOMIC DNA]</scope>
    <source>
        <strain evidence="11">JCM 9374</strain>
    </source>
</reference>
<dbReference type="EMBL" id="BDCX01000017">
    <property type="protein sequence ID" value="GAT70507.1"/>
    <property type="molecule type" value="Genomic_DNA"/>
</dbReference>
<feature type="domain" description="Methyl-accepting transducer" evidence="8">
    <location>
        <begin position="285"/>
        <end position="521"/>
    </location>
</feature>
<evidence type="ECO:0000259" key="8">
    <source>
        <dbReference type="PROSITE" id="PS50111"/>
    </source>
</evidence>
<dbReference type="Pfam" id="PF00672">
    <property type="entry name" value="HAMP"/>
    <property type="match status" value="1"/>
</dbReference>
<dbReference type="AlphaFoldDB" id="A0A161LMT1"/>
<evidence type="ECO:0000313" key="10">
    <source>
        <dbReference type="EMBL" id="GAT70507.1"/>
    </source>
</evidence>
<evidence type="ECO:0000259" key="9">
    <source>
        <dbReference type="PROSITE" id="PS50885"/>
    </source>
</evidence>
<feature type="transmembrane region" description="Helical" evidence="7">
    <location>
        <begin position="214"/>
        <end position="238"/>
    </location>
</feature>
<evidence type="ECO:0000256" key="7">
    <source>
        <dbReference type="SAM" id="Phobius"/>
    </source>
</evidence>
<keyword evidence="2 7" id="KW-1133">Transmembrane helix</keyword>
<dbReference type="PROSITE" id="PS50885">
    <property type="entry name" value="HAMP"/>
    <property type="match status" value="1"/>
</dbReference>
<dbReference type="InterPro" id="IPR024478">
    <property type="entry name" value="HlyB_4HB_MCP"/>
</dbReference>
<evidence type="ECO:0000256" key="6">
    <source>
        <dbReference type="SAM" id="MobiDB-lite"/>
    </source>
</evidence>
<comment type="similarity">
    <text evidence="4">Belongs to the methyl-accepting chemotaxis (MCP) protein family.</text>
</comment>
<dbReference type="Gene3D" id="1.10.287.950">
    <property type="entry name" value="Methyl-accepting chemotaxis protein"/>
    <property type="match status" value="1"/>
</dbReference>
<dbReference type="OrthoDB" id="8667074at2"/>
<keyword evidence="3 5" id="KW-0807">Transducer</keyword>